<dbReference type="SUPFAM" id="SSF101386">
    <property type="entry name" value="all-alpha NTP pyrophosphatases"/>
    <property type="match status" value="2"/>
</dbReference>
<keyword evidence="7" id="KW-0324">Glycolysis</keyword>
<dbReference type="GO" id="GO:0030145">
    <property type="term" value="F:manganese ion binding"/>
    <property type="evidence" value="ECO:0007669"/>
    <property type="project" value="InterPro"/>
</dbReference>
<sequence length="901" mass="101003">MVLSNTFQLKRTRPAQEKLKILTIVMDGVGVANPESNISQELSKSQNGILPSEAFFGGNAVNAAYTPHLAQLFSGSLFRTLKAHGTAVGLPSDEDMGNSEVGHNALGSGRIFAQGAKLVNSALQSGDLFRGEAWQHVVSNRTGLKNTQNTLHFCGLLSDGNVHSHIEHLFELIRGAKKEGVKKVRLHVLLDGRDVGPLSALDYVDTLNQFLSEINSANFDCRVASGGGRTFVTMDRYESDWSIVERGYNAHILGEGRKFVSLSDAITSLRSEKNYFDQDLPPFVITENEIPIGTVNDEDSFVFFNFRGDRAIQISRALTEQNFPAFQRKRFPKIYYAGMMQYDGDLKLPEHFLVSPPAIDKTLTELLSAASVKQFACSETQKYGHVTYFWNGNRTGKFVSNFENYVEIPSDLCAFDQRPWMKSAEIADETIKQMHANSFEIGRINFANGDMVGHTGNFNAAVLAVAAVDLALGRIMQAAKETHTILLVLADHGNADEMFELDKKTKKVVFDKNGQPKLKTSHTLAPVPFAIFNAEALEQSITLKENLENAGLANVAATVLDLAGFEQPNFYEPSLIQFDDPKKKINHQNVQAQNNATPKIGNSLKLSSQNNYYYAKIVIEFAETIAKLRAPDGCPWDREQTFGSLRSYLIEEAYEVVDAITKYEQKPSQDLSQNFCDELGDVLLQVYLHAQIASEAQVFSINHVFNAINKKMIDRHPHVFNKTQQDVKTADDVATQWEQIKEQAQPQNMSKVNSLLKKALKKRSLPTLNFASEISKRAKAVGFSWPQCSQVFSDVLSEVKELQIELEVERIDPVRVADEIGDVIFAMSNLVQFLKETADGCSHFDFDFIVRAAIEKFINRFFEMEKIMQEKNMQLTDETAKQLSLDTWNELWSNAKKRRYC</sequence>
<evidence type="ECO:0000313" key="14">
    <source>
        <dbReference type="EMBL" id="RDB36517.1"/>
    </source>
</evidence>
<dbReference type="CDD" id="cd16010">
    <property type="entry name" value="iPGM"/>
    <property type="match status" value="1"/>
</dbReference>
<feature type="domain" description="NTP pyrophosphohydrolase MazG-like" evidence="12">
    <location>
        <begin position="640"/>
        <end position="720"/>
    </location>
</feature>
<dbReference type="FunFam" id="3.40.1450.10:FF:000002">
    <property type="entry name" value="2,3-bisphosphoglycerate-independent phosphoglycerate mutase"/>
    <property type="match status" value="1"/>
</dbReference>
<dbReference type="GO" id="GO:0006007">
    <property type="term" value="P:glucose catabolic process"/>
    <property type="evidence" value="ECO:0007669"/>
    <property type="project" value="InterPro"/>
</dbReference>
<dbReference type="CDD" id="cd11529">
    <property type="entry name" value="NTP-PPase_MazG_Cterm"/>
    <property type="match status" value="1"/>
</dbReference>
<dbReference type="PANTHER" id="PTHR31637:SF0">
    <property type="entry name" value="2,3-BISPHOSPHOGLYCERATE-INDEPENDENT PHOSPHOGLYCERATE MUTASE"/>
    <property type="match status" value="1"/>
</dbReference>
<dbReference type="GO" id="GO:0006096">
    <property type="term" value="P:glycolytic process"/>
    <property type="evidence" value="ECO:0007669"/>
    <property type="project" value="UniProtKB-UniRule"/>
</dbReference>
<comment type="caution">
    <text evidence="14">The sequence shown here is derived from an EMBL/GenBank/DDBJ whole genome shotgun (WGS) entry which is preliminary data.</text>
</comment>
<dbReference type="Pfam" id="PF03819">
    <property type="entry name" value="MazG"/>
    <property type="match status" value="1"/>
</dbReference>
<evidence type="ECO:0000256" key="10">
    <source>
        <dbReference type="NCBIfam" id="TIGR01307"/>
    </source>
</evidence>
<dbReference type="GO" id="GO:0004619">
    <property type="term" value="F:phosphoglycerate mutase activity"/>
    <property type="evidence" value="ECO:0007669"/>
    <property type="project" value="UniProtKB-UniRule"/>
</dbReference>
<dbReference type="InterPro" id="IPR048011">
    <property type="entry name" value="NTP-PPase_MazG-like_C"/>
</dbReference>
<evidence type="ECO:0000313" key="15">
    <source>
        <dbReference type="Proteomes" id="UP000253934"/>
    </source>
</evidence>
<dbReference type="CDD" id="cd11528">
    <property type="entry name" value="NTP-PPase_MazG_Nterm"/>
    <property type="match status" value="1"/>
</dbReference>
<evidence type="ECO:0000256" key="7">
    <source>
        <dbReference type="ARBA" id="ARBA00023152"/>
    </source>
</evidence>
<accession>A0A369KUL2</accession>
<dbReference type="Proteomes" id="UP000253934">
    <property type="component" value="Unassembled WGS sequence"/>
</dbReference>
<evidence type="ECO:0000259" key="11">
    <source>
        <dbReference type="Pfam" id="PF01676"/>
    </source>
</evidence>
<evidence type="ECO:0000259" key="12">
    <source>
        <dbReference type="Pfam" id="PF03819"/>
    </source>
</evidence>
<keyword evidence="6" id="KW-0479">Metal-binding</keyword>
<dbReference type="Gene3D" id="1.10.287.1080">
    <property type="entry name" value="MazG-like"/>
    <property type="match status" value="2"/>
</dbReference>
<evidence type="ECO:0000256" key="3">
    <source>
        <dbReference type="ARBA" id="ARBA00002315"/>
    </source>
</evidence>
<keyword evidence="15" id="KW-1185">Reference proteome</keyword>
<dbReference type="GO" id="GO:0006950">
    <property type="term" value="P:response to stress"/>
    <property type="evidence" value="ECO:0007669"/>
    <property type="project" value="UniProtKB-ARBA"/>
</dbReference>
<dbReference type="Pfam" id="PF06415">
    <property type="entry name" value="iPGM_N"/>
    <property type="match status" value="1"/>
</dbReference>
<dbReference type="NCBIfam" id="TIGR01307">
    <property type="entry name" value="pgm_bpd_ind"/>
    <property type="match status" value="1"/>
</dbReference>
<dbReference type="GO" id="GO:0005737">
    <property type="term" value="C:cytoplasm"/>
    <property type="evidence" value="ECO:0007669"/>
    <property type="project" value="InterPro"/>
</dbReference>
<dbReference type="InterPro" id="IPR006124">
    <property type="entry name" value="Metalloenzyme"/>
</dbReference>
<dbReference type="AlphaFoldDB" id="A0A369KUL2"/>
<dbReference type="InterPro" id="IPR036646">
    <property type="entry name" value="PGAM_B_sf"/>
</dbReference>
<gene>
    <name evidence="14" type="ORF">DCC88_04375</name>
</gene>
<dbReference type="Gene3D" id="3.40.720.10">
    <property type="entry name" value="Alkaline Phosphatase, subunit A"/>
    <property type="match status" value="1"/>
</dbReference>
<dbReference type="InterPro" id="IPR005995">
    <property type="entry name" value="Pgm_bpd_ind"/>
</dbReference>
<dbReference type="SUPFAM" id="SSF64158">
    <property type="entry name" value="2,3-Bisphosphoglycerate-independent phosphoglycerate mutase, substrate-binding domain"/>
    <property type="match status" value="1"/>
</dbReference>
<dbReference type="InterPro" id="IPR004518">
    <property type="entry name" value="MazG-like_dom"/>
</dbReference>
<protein>
    <recommendedName>
        <fullName evidence="10">2,3-bisphosphoglycerate-independent phosphoglycerate mutase</fullName>
        <ecNumber evidence="10">5.4.2.12</ecNumber>
    </recommendedName>
</protein>
<dbReference type="UniPathway" id="UPA00109">
    <property type="reaction ID" value="UER00186"/>
</dbReference>
<reference evidence="14" key="1">
    <citation type="submission" date="2018-04" db="EMBL/GenBank/DDBJ databases">
        <title>Draft genome sequence of the Candidatus Spirobacillus cienkowskii, a pathogen of freshwater Daphnia species, reconstructed from hemolymph metagenomic reads.</title>
        <authorList>
            <person name="Bresciani L."/>
            <person name="Lemos L.N."/>
            <person name="Wale N."/>
            <person name="Lin J.Y."/>
            <person name="Fernandes G.R."/>
            <person name="Duffy M.A."/>
            <person name="Rodrigues J.M."/>
        </authorList>
    </citation>
    <scope>NUCLEOTIDE SEQUENCE [LARGE SCALE GENOMIC DNA]</scope>
    <source>
        <strain evidence="14">Binning01</strain>
    </source>
</reference>
<evidence type="ECO:0000256" key="2">
    <source>
        <dbReference type="ARBA" id="ARBA00001936"/>
    </source>
</evidence>
<keyword evidence="9 14" id="KW-0413">Isomerase</keyword>
<dbReference type="EC" id="5.4.2.12" evidence="10"/>
<dbReference type="FunFam" id="1.10.287.1080:FF:000001">
    <property type="entry name" value="Nucleoside triphosphate pyrophosphohydrolase"/>
    <property type="match status" value="1"/>
</dbReference>
<evidence type="ECO:0000256" key="1">
    <source>
        <dbReference type="ARBA" id="ARBA00000370"/>
    </source>
</evidence>
<dbReference type="Pfam" id="PF01676">
    <property type="entry name" value="Metalloenzyme"/>
    <property type="match status" value="1"/>
</dbReference>
<comment type="pathway">
    <text evidence="4">Carbohydrate degradation; glycolysis; pyruvate from D-glyceraldehyde 3-phosphate: step 3/5.</text>
</comment>
<dbReference type="InterPro" id="IPR011551">
    <property type="entry name" value="NTP_PyrPHydrolase_MazG"/>
</dbReference>
<evidence type="ECO:0000256" key="8">
    <source>
        <dbReference type="ARBA" id="ARBA00023211"/>
    </source>
</evidence>
<dbReference type="SUPFAM" id="SSF53649">
    <property type="entry name" value="Alkaline phosphatase-like"/>
    <property type="match status" value="1"/>
</dbReference>
<keyword evidence="8" id="KW-0464">Manganese</keyword>
<evidence type="ECO:0000256" key="4">
    <source>
        <dbReference type="ARBA" id="ARBA00004798"/>
    </source>
</evidence>
<dbReference type="InterPro" id="IPR048015">
    <property type="entry name" value="NTP-PPase_MazG-like_N"/>
</dbReference>
<comment type="similarity">
    <text evidence="5">Belongs to the BPG-independent phosphoglycerate mutase family.</text>
</comment>
<evidence type="ECO:0000256" key="9">
    <source>
        <dbReference type="ARBA" id="ARBA00023235"/>
    </source>
</evidence>
<comment type="function">
    <text evidence="3">Catalyzes the interconversion of 2-phosphoglycerate and 3-phosphoglycerate.</text>
</comment>
<name>A0A369KUL2_9BACT</name>
<dbReference type="InterPro" id="IPR011258">
    <property type="entry name" value="BPG-indep_PGM_N"/>
</dbReference>
<feature type="domain" description="Metalloenzyme" evidence="11">
    <location>
        <begin position="21"/>
        <end position="566"/>
    </location>
</feature>
<evidence type="ECO:0000256" key="6">
    <source>
        <dbReference type="ARBA" id="ARBA00022723"/>
    </source>
</evidence>
<evidence type="ECO:0000256" key="5">
    <source>
        <dbReference type="ARBA" id="ARBA00008819"/>
    </source>
</evidence>
<dbReference type="PANTHER" id="PTHR31637">
    <property type="entry name" value="2,3-BISPHOSPHOGLYCERATE-INDEPENDENT PHOSPHOGLYCERATE MUTASE"/>
    <property type="match status" value="1"/>
</dbReference>
<dbReference type="NCBIfam" id="TIGR00444">
    <property type="entry name" value="mazG"/>
    <property type="match status" value="1"/>
</dbReference>
<dbReference type="InterPro" id="IPR017850">
    <property type="entry name" value="Alkaline_phosphatase_core_sf"/>
</dbReference>
<dbReference type="NCBIfam" id="NF007113">
    <property type="entry name" value="PRK09562.1"/>
    <property type="match status" value="1"/>
</dbReference>
<organism evidence="14 15">
    <name type="scientific">Spirobacillus cienkowskii</name>
    <dbReference type="NCBI Taxonomy" id="495820"/>
    <lineage>
        <taxon>Bacteria</taxon>
        <taxon>Pseudomonadati</taxon>
        <taxon>Bdellovibrionota</taxon>
        <taxon>Oligoflexia</taxon>
        <taxon>Silvanigrellales</taxon>
        <taxon>Spirobacillus</taxon>
    </lineage>
</organism>
<evidence type="ECO:0000259" key="13">
    <source>
        <dbReference type="Pfam" id="PF06415"/>
    </source>
</evidence>
<comment type="catalytic activity">
    <reaction evidence="1">
        <text>(2R)-2-phosphoglycerate = (2R)-3-phosphoglycerate</text>
        <dbReference type="Rhea" id="RHEA:15901"/>
        <dbReference type="ChEBI" id="CHEBI:58272"/>
        <dbReference type="ChEBI" id="CHEBI:58289"/>
        <dbReference type="EC" id="5.4.2.12"/>
    </reaction>
</comment>
<feature type="domain" description="BPG-independent PGAM N-terminal" evidence="13">
    <location>
        <begin position="119"/>
        <end position="343"/>
    </location>
</feature>
<comment type="cofactor">
    <cofactor evidence="2">
        <name>Mn(2+)</name>
        <dbReference type="ChEBI" id="CHEBI:29035"/>
    </cofactor>
</comment>
<dbReference type="EMBL" id="QOVW01000059">
    <property type="protein sequence ID" value="RDB36517.1"/>
    <property type="molecule type" value="Genomic_DNA"/>
</dbReference>
<dbReference type="GO" id="GO:0047429">
    <property type="term" value="F:nucleoside triphosphate diphosphatase activity"/>
    <property type="evidence" value="ECO:0007669"/>
    <property type="project" value="InterPro"/>
</dbReference>
<dbReference type="Gene3D" id="3.40.1450.10">
    <property type="entry name" value="BPG-independent phosphoglycerate mutase, domain B"/>
    <property type="match status" value="1"/>
</dbReference>
<proteinExistence type="inferred from homology"/>